<keyword evidence="2" id="KW-1185">Reference proteome</keyword>
<dbReference type="EMBL" id="JAFREM010000001">
    <property type="protein sequence ID" value="MBO1304535.1"/>
    <property type="molecule type" value="Genomic_DNA"/>
</dbReference>
<evidence type="ECO:0000313" key="1">
    <source>
        <dbReference type="EMBL" id="MBO1304535.1"/>
    </source>
</evidence>
<dbReference type="Pfam" id="PF18780">
    <property type="entry name" value="HNH_repeat"/>
    <property type="match status" value="16"/>
</dbReference>
<proteinExistence type="predicted"/>
<accession>A0ABS3L4M7</accession>
<organism evidence="1 2">
    <name type="scientific">Candidatus Enterococcus moelleringii</name>
    <dbReference type="NCBI Taxonomy" id="2815325"/>
    <lineage>
        <taxon>Bacteria</taxon>
        <taxon>Bacillati</taxon>
        <taxon>Bacillota</taxon>
        <taxon>Bacilli</taxon>
        <taxon>Lactobacillales</taxon>
        <taxon>Enterococcaceae</taxon>
        <taxon>Enterococcus</taxon>
    </lineage>
</organism>
<evidence type="ECO:0000313" key="2">
    <source>
        <dbReference type="Proteomes" id="UP000664601"/>
    </source>
</evidence>
<protein>
    <submittedName>
        <fullName evidence="1">Uncharacterized protein</fullName>
    </submittedName>
</protein>
<reference evidence="1 2" key="1">
    <citation type="submission" date="2021-03" db="EMBL/GenBank/DDBJ databases">
        <title>Enterococcal diversity collection.</title>
        <authorList>
            <person name="Gilmore M.S."/>
            <person name="Schwartzman J."/>
            <person name="Van Tyne D."/>
            <person name="Martin M."/>
            <person name="Earl A.M."/>
            <person name="Manson A.L."/>
            <person name="Straub T."/>
            <person name="Salamzade R."/>
            <person name="Saavedra J."/>
            <person name="Lebreton F."/>
            <person name="Prichula J."/>
            <person name="Schaufler K."/>
            <person name="Gaca A."/>
            <person name="Sgardioli B."/>
            <person name="Wagenaar J."/>
            <person name="Strong T."/>
        </authorList>
    </citation>
    <scope>NUCLEOTIDE SEQUENCE [LARGE SCALE GENOMIC DNA]</scope>
    <source>
        <strain evidence="1 2">669A</strain>
    </source>
</reference>
<dbReference type="Proteomes" id="UP000664601">
    <property type="component" value="Unassembled WGS sequence"/>
</dbReference>
<name>A0ABS3L4M7_9ENTE</name>
<dbReference type="RefSeq" id="WP_207671482.1">
    <property type="nucleotide sequence ID" value="NZ_JAFREM010000001.1"/>
</dbReference>
<sequence>MSRNPNKDKPSNEELIALIQQEAAKLGRTPTKRAFQYGDLAYKRFGSWEGFLASAGLKPTSRKKEITNEELIKLVQERAGELGRTPGMIEFQQGFLAKLRFGKWSIFLKSAGLKPAENKRSQKAITNQELIELIKLETKKLGRVPKTQEFQHHFLAKNRFGSWGAFIKNAGLELTLHKKSITNEELIALIRKQAAELGRTPFKKEFEHGILIQTRFGNWGNFLQRAGLEPASLAMRRSTITNEELIQSVQKRADELGHTPLKDEFEYASLVSYRFDSWEEFLKSAGLTKAKRYKIAITNEELVKRVQEKAAELGRPPTVDEFEYAHIARGRIGTWKKFLIEAGLDPGKSSVPMHSISNEELIKLVQEKAAELGRSPIIREFKYSPLAISRFGGWGQFLSSAKLEPRAVGEHKDAITDEELKNSVVKLALKLKRSPARREFEYEGIAIYRYGTWTNFLKTVGLKPLKSGVRTKPSDWITGEQLTDWVRERAEELGRTPIMKEFRYSDIAAKRYGGWKKFLNYAGLEPGRRKPIISDEELIKAFQEKTAELACIPTRNEFQHSTAAVYRYGTWLKFLQHVGLGFDESEQEISKEELIKLVQEQAAELERTPLKKEFKYGELARIMYGSWEAFLQSAELELERIVIHFSDEELIEQVQKLAAELGRTPVFAEFTNNELVIKRFGGWVKFLKLAGLEPTGSKNPITDEELFQKVQEHAAQLGSPPSIHEFEYGGIAAWRFGSWNQFLENAGLDPQRYRLFISDEELIELVQQQAAELGRTPTREEFRHRAPASRRFGNWKQFINSAGLELPPRKLGPISEEMLFSLVQKQAAELGRSPINTEFEHAALATYRYGSWNRFLESAGLEPRNKTKRKRKRQLSGEELIEAIQEQAAALGQTPKTKEFDYHSQAVAHFGSWNKFLEQAGLEPRKRKSV</sequence>
<comment type="caution">
    <text evidence="1">The sequence shown here is derived from an EMBL/GenBank/DDBJ whole genome shotgun (WGS) entry which is preliminary data.</text>
</comment>
<gene>
    <name evidence="1" type="ORF">JZO70_00060</name>
</gene>
<dbReference type="InterPro" id="IPR041025">
    <property type="entry name" value="HNH_repeat"/>
</dbReference>